<evidence type="ECO:0000313" key="3">
    <source>
        <dbReference type="EMBL" id="CAB4838464.1"/>
    </source>
</evidence>
<proteinExistence type="predicted"/>
<feature type="domain" description="PIN" evidence="1">
    <location>
        <begin position="4"/>
        <end position="118"/>
    </location>
</feature>
<reference evidence="2" key="1">
    <citation type="submission" date="2020-05" db="EMBL/GenBank/DDBJ databases">
        <authorList>
            <person name="Chiriac C."/>
            <person name="Salcher M."/>
            <person name="Ghai R."/>
            <person name="Kavagutti S V."/>
        </authorList>
    </citation>
    <scope>NUCLEOTIDE SEQUENCE</scope>
</reference>
<dbReference type="AlphaFoldDB" id="A0A6J6RHY1"/>
<dbReference type="InterPro" id="IPR002716">
    <property type="entry name" value="PIN_dom"/>
</dbReference>
<dbReference type="CDD" id="cd09874">
    <property type="entry name" value="PIN_MT3492-like"/>
    <property type="match status" value="1"/>
</dbReference>
<dbReference type="SUPFAM" id="SSF88723">
    <property type="entry name" value="PIN domain-like"/>
    <property type="match status" value="1"/>
</dbReference>
<gene>
    <name evidence="2" type="ORF">UFOPK2662_00912</name>
    <name evidence="3" type="ORF">UFOPK3232_00591</name>
</gene>
<name>A0A6J6RHY1_9ZZZZ</name>
<protein>
    <submittedName>
        <fullName evidence="2">Unannotated protein</fullName>
    </submittedName>
</protein>
<evidence type="ECO:0000259" key="1">
    <source>
        <dbReference type="Pfam" id="PF01850"/>
    </source>
</evidence>
<sequence>MSWYIDSSAILKLLISENESIALAQFLDAPTKTSAISRVEVIRSLNRIAPEKIIEGQALLSKFEMTPASAPILILAENFPTAITLKSLDAIHVATVVFLNKTVKGLVTYDKQMIENAKKLGLTVVSPGMK</sequence>
<dbReference type="Gene3D" id="3.40.50.1010">
    <property type="entry name" value="5'-nuclease"/>
    <property type="match status" value="1"/>
</dbReference>
<dbReference type="InterPro" id="IPR029060">
    <property type="entry name" value="PIN-like_dom_sf"/>
</dbReference>
<evidence type="ECO:0000313" key="2">
    <source>
        <dbReference type="EMBL" id="CAB4723620.1"/>
    </source>
</evidence>
<accession>A0A6J6RHY1</accession>
<dbReference type="Pfam" id="PF01850">
    <property type="entry name" value="PIN"/>
    <property type="match status" value="1"/>
</dbReference>
<organism evidence="2">
    <name type="scientific">freshwater metagenome</name>
    <dbReference type="NCBI Taxonomy" id="449393"/>
    <lineage>
        <taxon>unclassified sequences</taxon>
        <taxon>metagenomes</taxon>
        <taxon>ecological metagenomes</taxon>
    </lineage>
</organism>
<dbReference type="EMBL" id="CAEZYI010000053">
    <property type="protein sequence ID" value="CAB4723620.1"/>
    <property type="molecule type" value="Genomic_DNA"/>
</dbReference>
<dbReference type="EMBL" id="CAFARE010000016">
    <property type="protein sequence ID" value="CAB4838464.1"/>
    <property type="molecule type" value="Genomic_DNA"/>
</dbReference>